<reference evidence="2" key="1">
    <citation type="submission" date="2018-05" db="EMBL/GenBank/DDBJ databases">
        <authorList>
            <person name="Cea G.-C."/>
            <person name="William W."/>
        </authorList>
    </citation>
    <scope>NUCLEOTIDE SEQUENCE [LARGE SCALE GENOMIC DNA]</scope>
    <source>
        <strain evidence="2">DB21MT 5</strain>
    </source>
</reference>
<keyword evidence="2" id="KW-1185">Reference proteome</keyword>
<dbReference type="EMBL" id="LS483250">
    <property type="protein sequence ID" value="SQD77748.1"/>
    <property type="molecule type" value="Genomic_DNA"/>
</dbReference>
<name>A0A330LPH6_9GAMM</name>
<organism evidence="1 2">
    <name type="scientific">Moritella yayanosii</name>
    <dbReference type="NCBI Taxonomy" id="69539"/>
    <lineage>
        <taxon>Bacteria</taxon>
        <taxon>Pseudomonadati</taxon>
        <taxon>Pseudomonadota</taxon>
        <taxon>Gammaproteobacteria</taxon>
        <taxon>Alteromonadales</taxon>
        <taxon>Moritellaceae</taxon>
        <taxon>Moritella</taxon>
    </lineage>
</organism>
<dbReference type="AlphaFoldDB" id="A0A330LPH6"/>
<proteinExistence type="predicted"/>
<protein>
    <submittedName>
        <fullName evidence="1">Uncharacterized protein</fullName>
    </submittedName>
</protein>
<dbReference type="OrthoDB" id="7064300at2"/>
<accession>A0A330LPH6</accession>
<evidence type="ECO:0000313" key="1">
    <source>
        <dbReference type="EMBL" id="SQD77748.1"/>
    </source>
</evidence>
<dbReference type="RefSeq" id="WP_112713503.1">
    <property type="nucleotide sequence ID" value="NZ_LS483250.1"/>
</dbReference>
<dbReference type="Proteomes" id="UP000250163">
    <property type="component" value="Chromosome MORIYA"/>
</dbReference>
<gene>
    <name evidence="1" type="ORF">MORIYA_1270</name>
</gene>
<sequence>MIVRNLLIVTAIAISQIACSDVVEEDATRTYAFKQLKDKYSDFESKSVKCYADMKATTLPDSVIEKLSAMPFETSDSLAYLSFSAIDRCSQPEYSQFMRLLLIVNTENDKNEEREITEFISKIKYLSFSLISISPQKSYDSVPDDIKEKLALIPELQQSFEPLDAAERAWPKEYGY</sequence>
<dbReference type="KEGG" id="mya:MORIYA_1270"/>
<evidence type="ECO:0000313" key="2">
    <source>
        <dbReference type="Proteomes" id="UP000250163"/>
    </source>
</evidence>